<accession>A0AAV3X9F3</accession>
<reference evidence="1" key="1">
    <citation type="submission" date="2019-10" db="EMBL/GenBank/DDBJ databases">
        <title>Draft genome sequece of Microseira wollei NIES-4236.</title>
        <authorList>
            <person name="Yamaguchi H."/>
            <person name="Suzuki S."/>
            <person name="Kawachi M."/>
        </authorList>
    </citation>
    <scope>NUCLEOTIDE SEQUENCE</scope>
    <source>
        <strain evidence="1">NIES-4236</strain>
    </source>
</reference>
<keyword evidence="2" id="KW-1185">Reference proteome</keyword>
<dbReference type="InterPro" id="IPR013321">
    <property type="entry name" value="Arc_rbn_hlx_hlx"/>
</dbReference>
<dbReference type="GO" id="GO:0006355">
    <property type="term" value="P:regulation of DNA-templated transcription"/>
    <property type="evidence" value="ECO:0007669"/>
    <property type="project" value="InterPro"/>
</dbReference>
<protein>
    <submittedName>
        <fullName evidence="1">Copy number control protein CopB</fullName>
    </submittedName>
</protein>
<gene>
    <name evidence="1" type="primary">copB</name>
    <name evidence="1" type="ORF">MiSe_42210</name>
</gene>
<proteinExistence type="predicted"/>
<dbReference type="AlphaFoldDB" id="A0AAV3X9F3"/>
<dbReference type="Gene3D" id="1.10.1220.10">
    <property type="entry name" value="Met repressor-like"/>
    <property type="match status" value="1"/>
</dbReference>
<dbReference type="Proteomes" id="UP001050975">
    <property type="component" value="Unassembled WGS sequence"/>
</dbReference>
<dbReference type="InterPro" id="IPR010985">
    <property type="entry name" value="Ribbon_hlx_hlx"/>
</dbReference>
<name>A0AAV3X9F3_9CYAN</name>
<evidence type="ECO:0000313" key="1">
    <source>
        <dbReference type="EMBL" id="GET39452.1"/>
    </source>
</evidence>
<comment type="caution">
    <text evidence="1">The sequence shown here is derived from an EMBL/GenBank/DDBJ whole genome shotgun (WGS) entry which is preliminary data.</text>
</comment>
<sequence>METQTRAAMSLCKNLDMTKETTMHVVIPTDLKKEFKSTCVLEGVNMSQVVCELIQDWLSQRKAKTDESNKSSKS</sequence>
<evidence type="ECO:0000313" key="2">
    <source>
        <dbReference type="Proteomes" id="UP001050975"/>
    </source>
</evidence>
<dbReference type="SUPFAM" id="SSF47598">
    <property type="entry name" value="Ribbon-helix-helix"/>
    <property type="match status" value="1"/>
</dbReference>
<organism evidence="1 2">
    <name type="scientific">Microseira wollei NIES-4236</name>
    <dbReference type="NCBI Taxonomy" id="2530354"/>
    <lineage>
        <taxon>Bacteria</taxon>
        <taxon>Bacillati</taxon>
        <taxon>Cyanobacteriota</taxon>
        <taxon>Cyanophyceae</taxon>
        <taxon>Oscillatoriophycideae</taxon>
        <taxon>Aerosakkonematales</taxon>
        <taxon>Aerosakkonemataceae</taxon>
        <taxon>Microseira</taxon>
    </lineage>
</organism>
<dbReference type="EMBL" id="BLAY01000066">
    <property type="protein sequence ID" value="GET39452.1"/>
    <property type="molecule type" value="Genomic_DNA"/>
</dbReference>